<accession>A0A9P3PM19</accession>
<dbReference type="InterPro" id="IPR049892">
    <property type="entry name" value="AA9"/>
</dbReference>
<dbReference type="EMBL" id="BRPK01000005">
    <property type="protein sequence ID" value="GLB38166.1"/>
    <property type="molecule type" value="Genomic_DNA"/>
</dbReference>
<dbReference type="CDD" id="cd21175">
    <property type="entry name" value="LPMO_AA9"/>
    <property type="match status" value="1"/>
</dbReference>
<gene>
    <name evidence="18" type="ORF">LshimejAT787_0500310</name>
</gene>
<reference evidence="18" key="1">
    <citation type="submission" date="2022-07" db="EMBL/GenBank/DDBJ databases">
        <title>The genome of Lyophyllum shimeji provides insight into the initial evolution of ectomycorrhizal fungal genome.</title>
        <authorList>
            <person name="Kobayashi Y."/>
            <person name="Shibata T."/>
            <person name="Hirakawa H."/>
            <person name="Shigenobu S."/>
            <person name="Nishiyama T."/>
            <person name="Yamada A."/>
            <person name="Hasebe M."/>
            <person name="Kawaguchi M."/>
        </authorList>
    </citation>
    <scope>NUCLEOTIDE SEQUENCE</scope>
    <source>
        <strain evidence="18">AT787</strain>
    </source>
</reference>
<name>A0A9P3PM19_LYOSH</name>
<evidence type="ECO:0000256" key="5">
    <source>
        <dbReference type="ARBA" id="ARBA00022729"/>
    </source>
</evidence>
<dbReference type="Gene3D" id="2.70.50.70">
    <property type="match status" value="1"/>
</dbReference>
<evidence type="ECO:0000256" key="15">
    <source>
        <dbReference type="ARBA" id="ARBA00047174"/>
    </source>
</evidence>
<dbReference type="GO" id="GO:0005576">
    <property type="term" value="C:extracellular region"/>
    <property type="evidence" value="ECO:0007669"/>
    <property type="project" value="UniProtKB-SubCell"/>
</dbReference>
<keyword evidence="4" id="KW-0479">Metal-binding</keyword>
<evidence type="ECO:0000256" key="8">
    <source>
        <dbReference type="ARBA" id="ARBA00023008"/>
    </source>
</evidence>
<evidence type="ECO:0000313" key="18">
    <source>
        <dbReference type="EMBL" id="GLB38166.1"/>
    </source>
</evidence>
<evidence type="ECO:0000256" key="11">
    <source>
        <dbReference type="ARBA" id="ARBA00023277"/>
    </source>
</evidence>
<sequence>MIQRSAPSTYGALDRVFFHWLLAYNMPIVYLAWLTVKHGVPLGGSPYSPGLQSVATGIFRQSSVATSGYPYALILRISICVPLFKTDPLVAAASQLVAAHYTFPDLIVNGTTTADWQYVRMTANHYSQAGVTDVTSSAIRCYELDSTSATNAGIATVVAGSTVGFKADNIMGHPGYFSAYMTPASPAANSNSAGLSKTWFKIWEWAPTYSPRTGLVFSSENIQQFTFTIPKNTPNGQYLLRGEQIALHLAGTTGGAQFYIGCAQINVVGGGNGSPGPTVSFPGAYSATDPGILINIYSLPAGFTGYKAPGPAVWKG</sequence>
<keyword evidence="16" id="KW-0812">Transmembrane</keyword>
<dbReference type="Proteomes" id="UP001063166">
    <property type="component" value="Unassembled WGS sequence"/>
</dbReference>
<keyword evidence="18" id="KW-0378">Hydrolase</keyword>
<protein>
    <recommendedName>
        <fullName evidence="15">lytic cellulose monooxygenase (C4-dehydrogenating)</fullName>
        <ecNumber evidence="15">1.14.99.56</ecNumber>
    </recommendedName>
</protein>
<comment type="subcellular location">
    <subcellularLocation>
        <location evidence="2">Secreted</location>
    </subcellularLocation>
</comment>
<keyword evidence="9" id="KW-0503">Monooxygenase</keyword>
<evidence type="ECO:0000256" key="4">
    <source>
        <dbReference type="ARBA" id="ARBA00022723"/>
    </source>
</evidence>
<dbReference type="GO" id="GO:0030245">
    <property type="term" value="P:cellulose catabolic process"/>
    <property type="evidence" value="ECO:0007669"/>
    <property type="project" value="UniProtKB-KW"/>
</dbReference>
<keyword evidence="10" id="KW-1015">Disulfide bond</keyword>
<proteinExistence type="inferred from homology"/>
<dbReference type="PANTHER" id="PTHR33353">
    <property type="entry name" value="PUTATIVE (AFU_ORTHOLOGUE AFUA_1G12560)-RELATED"/>
    <property type="match status" value="1"/>
</dbReference>
<keyword evidence="16" id="KW-1133">Transmembrane helix</keyword>
<comment type="caution">
    <text evidence="18">The sequence shown here is derived from an EMBL/GenBank/DDBJ whole genome shotgun (WGS) entry which is preliminary data.</text>
</comment>
<evidence type="ECO:0000256" key="6">
    <source>
        <dbReference type="ARBA" id="ARBA00023001"/>
    </source>
</evidence>
<keyword evidence="19" id="KW-1185">Reference proteome</keyword>
<evidence type="ECO:0000256" key="16">
    <source>
        <dbReference type="SAM" id="Phobius"/>
    </source>
</evidence>
<feature type="transmembrane region" description="Helical" evidence="16">
    <location>
        <begin position="17"/>
        <end position="36"/>
    </location>
</feature>
<feature type="domain" description="Auxiliary Activity family 9 catalytic" evidence="17">
    <location>
        <begin position="100"/>
        <end position="298"/>
    </location>
</feature>
<comment type="similarity">
    <text evidence="13">Belongs to the polysaccharide monooxygenase AA9 family.</text>
</comment>
<evidence type="ECO:0000256" key="3">
    <source>
        <dbReference type="ARBA" id="ARBA00022525"/>
    </source>
</evidence>
<dbReference type="GO" id="GO:0046872">
    <property type="term" value="F:metal ion binding"/>
    <property type="evidence" value="ECO:0007669"/>
    <property type="project" value="UniProtKB-KW"/>
</dbReference>
<comment type="catalytic activity">
    <reaction evidence="14">
        <text>[(1-&gt;4)-beta-D-glucosyl]n+m + reduced acceptor + O2 = 4-dehydro-beta-D-glucosyl-[(1-&gt;4)-beta-D-glucosyl]n-1 + [(1-&gt;4)-beta-D-glucosyl]m + acceptor + H2O.</text>
        <dbReference type="EC" id="1.14.99.56"/>
    </reaction>
</comment>
<evidence type="ECO:0000256" key="1">
    <source>
        <dbReference type="ARBA" id="ARBA00001973"/>
    </source>
</evidence>
<dbReference type="Pfam" id="PF03443">
    <property type="entry name" value="AA9"/>
    <property type="match status" value="1"/>
</dbReference>
<dbReference type="GO" id="GO:0004497">
    <property type="term" value="F:monooxygenase activity"/>
    <property type="evidence" value="ECO:0007669"/>
    <property type="project" value="UniProtKB-KW"/>
</dbReference>
<evidence type="ECO:0000256" key="7">
    <source>
        <dbReference type="ARBA" id="ARBA00023002"/>
    </source>
</evidence>
<keyword evidence="11" id="KW-0119">Carbohydrate metabolism</keyword>
<dbReference type="EC" id="1.14.99.56" evidence="15"/>
<keyword evidence="12" id="KW-0624">Polysaccharide degradation</keyword>
<evidence type="ECO:0000256" key="2">
    <source>
        <dbReference type="ARBA" id="ARBA00004613"/>
    </source>
</evidence>
<evidence type="ECO:0000313" key="19">
    <source>
        <dbReference type="Proteomes" id="UP001063166"/>
    </source>
</evidence>
<keyword evidence="6" id="KW-0136">Cellulose degradation</keyword>
<dbReference type="OrthoDB" id="3496539at2759"/>
<dbReference type="GO" id="GO:0016787">
    <property type="term" value="F:hydrolase activity"/>
    <property type="evidence" value="ECO:0007669"/>
    <property type="project" value="UniProtKB-KW"/>
</dbReference>
<evidence type="ECO:0000256" key="10">
    <source>
        <dbReference type="ARBA" id="ARBA00023157"/>
    </source>
</evidence>
<evidence type="ECO:0000256" key="13">
    <source>
        <dbReference type="ARBA" id="ARBA00044502"/>
    </source>
</evidence>
<keyword evidence="8" id="KW-0186">Copper</keyword>
<evidence type="ECO:0000259" key="17">
    <source>
        <dbReference type="Pfam" id="PF03443"/>
    </source>
</evidence>
<evidence type="ECO:0000256" key="9">
    <source>
        <dbReference type="ARBA" id="ARBA00023033"/>
    </source>
</evidence>
<dbReference type="InterPro" id="IPR005103">
    <property type="entry name" value="AA9_LPMO"/>
</dbReference>
<keyword evidence="3" id="KW-0964">Secreted</keyword>
<keyword evidence="5" id="KW-0732">Signal</keyword>
<organism evidence="18 19">
    <name type="scientific">Lyophyllum shimeji</name>
    <name type="common">Hon-shimeji</name>
    <name type="synonym">Tricholoma shimeji</name>
    <dbReference type="NCBI Taxonomy" id="47721"/>
    <lineage>
        <taxon>Eukaryota</taxon>
        <taxon>Fungi</taxon>
        <taxon>Dikarya</taxon>
        <taxon>Basidiomycota</taxon>
        <taxon>Agaricomycotina</taxon>
        <taxon>Agaricomycetes</taxon>
        <taxon>Agaricomycetidae</taxon>
        <taxon>Agaricales</taxon>
        <taxon>Tricholomatineae</taxon>
        <taxon>Lyophyllaceae</taxon>
        <taxon>Lyophyllum</taxon>
    </lineage>
</organism>
<dbReference type="AlphaFoldDB" id="A0A9P3PM19"/>
<keyword evidence="7" id="KW-0560">Oxidoreductase</keyword>
<evidence type="ECO:0000256" key="12">
    <source>
        <dbReference type="ARBA" id="ARBA00023326"/>
    </source>
</evidence>
<evidence type="ECO:0000256" key="14">
    <source>
        <dbReference type="ARBA" id="ARBA00045077"/>
    </source>
</evidence>
<comment type="cofactor">
    <cofactor evidence="1">
        <name>Cu(2+)</name>
        <dbReference type="ChEBI" id="CHEBI:29036"/>
    </cofactor>
</comment>
<dbReference type="PANTHER" id="PTHR33353:SF10">
    <property type="entry name" value="ENDO-BETA-1,4-GLUCANASE D"/>
    <property type="match status" value="1"/>
</dbReference>
<keyword evidence="16" id="KW-0472">Membrane</keyword>